<keyword evidence="2 7" id="KW-0645">Protease</keyword>
<keyword evidence="3 7" id="KW-0378">Hydrolase</keyword>
<dbReference type="Pfam" id="PF04151">
    <property type="entry name" value="PPC"/>
    <property type="match status" value="2"/>
</dbReference>
<organism evidence="13 14">
    <name type="scientific">Pseudoalteromonas holothuriae</name>
    <dbReference type="NCBI Taxonomy" id="2963714"/>
    <lineage>
        <taxon>Bacteria</taxon>
        <taxon>Pseudomonadati</taxon>
        <taxon>Pseudomonadota</taxon>
        <taxon>Gammaproteobacteria</taxon>
        <taxon>Alteromonadales</taxon>
        <taxon>Pseudoalteromonadaceae</taxon>
        <taxon>Pseudoalteromonas</taxon>
    </lineage>
</organism>
<dbReference type="GO" id="GO:0006508">
    <property type="term" value="P:proteolysis"/>
    <property type="evidence" value="ECO:0007669"/>
    <property type="project" value="UniProtKB-KW"/>
</dbReference>
<evidence type="ECO:0000259" key="10">
    <source>
        <dbReference type="Pfam" id="PF00082"/>
    </source>
</evidence>
<dbReference type="InterPro" id="IPR007280">
    <property type="entry name" value="Peptidase_C_arc/bac"/>
</dbReference>
<dbReference type="PROSITE" id="PS00138">
    <property type="entry name" value="SUBTILASE_SER"/>
    <property type="match status" value="1"/>
</dbReference>
<dbReference type="Pfam" id="PF05922">
    <property type="entry name" value="Inhibitor_I9"/>
    <property type="match status" value="1"/>
</dbReference>
<evidence type="ECO:0000256" key="3">
    <source>
        <dbReference type="ARBA" id="ARBA00022801"/>
    </source>
</evidence>
<keyword evidence="9" id="KW-0732">Signal</keyword>
<dbReference type="Gene3D" id="2.60.120.380">
    <property type="match status" value="2"/>
</dbReference>
<feature type="active site" description="Charge relay system" evidence="6 7">
    <location>
        <position position="202"/>
    </location>
</feature>
<dbReference type="AlphaFoldDB" id="A0A9W4VTA8"/>
<keyword evidence="4 7" id="KW-0720">Serine protease</keyword>
<feature type="domain" description="Peptidase C-terminal archaeal/bacterial" evidence="11">
    <location>
        <begin position="546"/>
        <end position="611"/>
    </location>
</feature>
<dbReference type="InterPro" id="IPR036852">
    <property type="entry name" value="Peptidase_S8/S53_dom_sf"/>
</dbReference>
<dbReference type="InterPro" id="IPR010259">
    <property type="entry name" value="S8pro/Inhibitor_I9"/>
</dbReference>
<dbReference type="FunFam" id="2.60.120.380:FF:000013">
    <property type="entry name" value="Alkaline serine protease"/>
    <property type="match status" value="1"/>
</dbReference>
<dbReference type="PRINTS" id="PR00723">
    <property type="entry name" value="SUBTILISIN"/>
</dbReference>
<feature type="domain" description="Inhibitor I9" evidence="12">
    <location>
        <begin position="36"/>
        <end position="114"/>
    </location>
</feature>
<dbReference type="InterPro" id="IPR023827">
    <property type="entry name" value="Peptidase_S8_Asp-AS"/>
</dbReference>
<gene>
    <name evidence="13" type="ORF">PSECIP111854_01267</name>
</gene>
<keyword evidence="5" id="KW-0865">Zymogen</keyword>
<reference evidence="13" key="1">
    <citation type="submission" date="2022-07" db="EMBL/GenBank/DDBJ databases">
        <authorList>
            <person name="Criscuolo A."/>
        </authorList>
    </citation>
    <scope>NUCLEOTIDE SEQUENCE</scope>
    <source>
        <strain evidence="13">CIP111854</strain>
    </source>
</reference>
<evidence type="ECO:0000313" key="14">
    <source>
        <dbReference type="Proteomes" id="UP001152467"/>
    </source>
</evidence>
<proteinExistence type="inferred from homology"/>
<dbReference type="InterPro" id="IPR015500">
    <property type="entry name" value="Peptidase_S8_subtilisin-rel"/>
</dbReference>
<comment type="caution">
    <text evidence="13">The sequence shown here is derived from an EMBL/GenBank/DDBJ whole genome shotgun (WGS) entry which is preliminary data.</text>
</comment>
<dbReference type="Gene3D" id="3.40.50.200">
    <property type="entry name" value="Peptidase S8/S53 domain"/>
    <property type="match status" value="1"/>
</dbReference>
<evidence type="ECO:0000256" key="8">
    <source>
        <dbReference type="RuleBase" id="RU003355"/>
    </source>
</evidence>
<dbReference type="InterPro" id="IPR000209">
    <property type="entry name" value="Peptidase_S8/S53_dom"/>
</dbReference>
<feature type="active site" description="Charge relay system" evidence="6 7">
    <location>
        <position position="354"/>
    </location>
</feature>
<dbReference type="PANTHER" id="PTHR43806">
    <property type="entry name" value="PEPTIDASE S8"/>
    <property type="match status" value="1"/>
</dbReference>
<dbReference type="PROSITE" id="PS51892">
    <property type="entry name" value="SUBTILASE"/>
    <property type="match status" value="1"/>
</dbReference>
<evidence type="ECO:0000256" key="1">
    <source>
        <dbReference type="ARBA" id="ARBA00011073"/>
    </source>
</evidence>
<dbReference type="PANTHER" id="PTHR43806:SF11">
    <property type="entry name" value="CEREVISIN-RELATED"/>
    <property type="match status" value="1"/>
</dbReference>
<dbReference type="Proteomes" id="UP001152467">
    <property type="component" value="Unassembled WGS sequence"/>
</dbReference>
<feature type="active site" description="Charge relay system" evidence="6 7">
    <location>
        <position position="169"/>
    </location>
</feature>
<dbReference type="EMBL" id="CAMAPC010000003">
    <property type="protein sequence ID" value="CAH9053932.1"/>
    <property type="molecule type" value="Genomic_DNA"/>
</dbReference>
<comment type="similarity">
    <text evidence="1 7 8">Belongs to the peptidase S8 family.</text>
</comment>
<dbReference type="SUPFAM" id="SSF54897">
    <property type="entry name" value="Protease propeptides/inhibitors"/>
    <property type="match status" value="1"/>
</dbReference>
<dbReference type="InterPro" id="IPR023828">
    <property type="entry name" value="Peptidase_S8_Ser-AS"/>
</dbReference>
<feature type="domain" description="Peptidase C-terminal archaeal/bacterial" evidence="11">
    <location>
        <begin position="436"/>
        <end position="502"/>
    </location>
</feature>
<sequence>MTKLNTLTLAVTLGLAANSYAAQMLPVDPDKAIEDKYIVVFDTPTVVDQKDANRISAYLSTQGNDLETKYNVRVERNFGTALNGVLVKASKKQIHEMLKDGNIKYIEQDQVVSVEPMVDTKVEQKAIDIQGDQNNAVWGLDRIDQADLPLNGVYHYDYDGSGVTAYVIDTGVLISHNEFGNRASHGYDFIDNDSDATDCNGHGTHVAGTIGGSLYGVAKNVNVVGVRVLSCSGSGSNSGVIAGINWVKNNASGPSVANMSLGGGASQATDDAVNNAVASGISFVVAAGNDNSSACNYSPARAANAITVGSTTSGDSRSSFSNYGTCLDIYAPGSSIKSAWYNSNSATNTISGTSMAAPHVAGAVALYLDENPSLSPAQLDQMLSAQSAKNKLSDAKSGSPNELLQAASGPIVEPPITELTSGVGVPANGGAGSQTYFKIDVPAGSDALSFVLAGGSGDADLYVQQGQKPTQNSYLCRPYKNGNAEQCDFTNPAGGEWFAMLHGYAAYSGATLTATVGGDTGGCGSNCLQNGVPVTGLAGSQNQQISYTIDVPANVTLNVSISGGTGDADLYVKQGSAATKTNYDCRPFVNGNNETCTLNSGQGGKFHIMLNGYNSFSGVSLVGQY</sequence>
<evidence type="ECO:0000256" key="4">
    <source>
        <dbReference type="ARBA" id="ARBA00022825"/>
    </source>
</evidence>
<keyword evidence="14" id="KW-1185">Reference proteome</keyword>
<feature type="domain" description="Peptidase S8/S53" evidence="10">
    <location>
        <begin position="160"/>
        <end position="387"/>
    </location>
</feature>
<evidence type="ECO:0000256" key="5">
    <source>
        <dbReference type="ARBA" id="ARBA00023145"/>
    </source>
</evidence>
<evidence type="ECO:0000259" key="12">
    <source>
        <dbReference type="Pfam" id="PF05922"/>
    </source>
</evidence>
<feature type="chain" id="PRO_5040833952" description="Alkaline serine protease" evidence="9">
    <location>
        <begin position="22"/>
        <end position="625"/>
    </location>
</feature>
<dbReference type="PROSITE" id="PS00137">
    <property type="entry name" value="SUBTILASE_HIS"/>
    <property type="match status" value="1"/>
</dbReference>
<dbReference type="InterPro" id="IPR050131">
    <property type="entry name" value="Peptidase_S8_subtilisin-like"/>
</dbReference>
<protein>
    <recommendedName>
        <fullName evidence="15">Alkaline serine protease</fullName>
    </recommendedName>
</protein>
<name>A0A9W4VTA8_9GAMM</name>
<dbReference type="GO" id="GO:0004252">
    <property type="term" value="F:serine-type endopeptidase activity"/>
    <property type="evidence" value="ECO:0007669"/>
    <property type="project" value="UniProtKB-UniRule"/>
</dbReference>
<dbReference type="InterPro" id="IPR022398">
    <property type="entry name" value="Peptidase_S8_His-AS"/>
</dbReference>
<evidence type="ECO:0000259" key="11">
    <source>
        <dbReference type="Pfam" id="PF04151"/>
    </source>
</evidence>
<evidence type="ECO:0000256" key="9">
    <source>
        <dbReference type="SAM" id="SignalP"/>
    </source>
</evidence>
<evidence type="ECO:0000256" key="6">
    <source>
        <dbReference type="PIRSR" id="PIRSR615500-1"/>
    </source>
</evidence>
<accession>A0A9W4VTA8</accession>
<dbReference type="Pfam" id="PF00082">
    <property type="entry name" value="Peptidase_S8"/>
    <property type="match status" value="1"/>
</dbReference>
<evidence type="ECO:0000313" key="13">
    <source>
        <dbReference type="EMBL" id="CAH9053932.1"/>
    </source>
</evidence>
<dbReference type="FunFam" id="3.40.50.200:FF:000014">
    <property type="entry name" value="Proteinase K"/>
    <property type="match status" value="1"/>
</dbReference>
<dbReference type="RefSeq" id="WP_261626045.1">
    <property type="nucleotide sequence ID" value="NZ_CAMAPC010000003.1"/>
</dbReference>
<dbReference type="InterPro" id="IPR037045">
    <property type="entry name" value="S8pro/Inhibitor_I9_sf"/>
</dbReference>
<dbReference type="SUPFAM" id="SSF52743">
    <property type="entry name" value="Subtilisin-like"/>
    <property type="match status" value="1"/>
</dbReference>
<dbReference type="PROSITE" id="PS00136">
    <property type="entry name" value="SUBTILASE_ASP"/>
    <property type="match status" value="1"/>
</dbReference>
<dbReference type="Gene3D" id="3.30.70.80">
    <property type="entry name" value="Peptidase S8 propeptide/proteinase inhibitor I9"/>
    <property type="match status" value="1"/>
</dbReference>
<evidence type="ECO:0000256" key="7">
    <source>
        <dbReference type="PROSITE-ProRule" id="PRU01240"/>
    </source>
</evidence>
<evidence type="ECO:0008006" key="15">
    <source>
        <dbReference type="Google" id="ProtNLM"/>
    </source>
</evidence>
<dbReference type="CDD" id="cd04077">
    <property type="entry name" value="Peptidases_S8_PCSK9_ProteinaseK_like"/>
    <property type="match status" value="1"/>
</dbReference>
<dbReference type="GO" id="GO:0005615">
    <property type="term" value="C:extracellular space"/>
    <property type="evidence" value="ECO:0007669"/>
    <property type="project" value="TreeGrafter"/>
</dbReference>
<feature type="signal peptide" evidence="9">
    <location>
        <begin position="1"/>
        <end position="21"/>
    </location>
</feature>
<evidence type="ECO:0000256" key="2">
    <source>
        <dbReference type="ARBA" id="ARBA00022670"/>
    </source>
</evidence>
<dbReference type="InterPro" id="IPR034193">
    <property type="entry name" value="PCSK9_ProteinaseK-like"/>
</dbReference>